<sequence length="118" mass="13849">MVAQLIILSLFLNTTQIYIVKPKKETQFREDKFIVNMGIKLYQNTISKQQGEVCVFEPSCSHFAQQAVSKYGLKGILMAIDRLERCNGTAWRYANRYYPVVETKNRGYKLKDLPEWYE</sequence>
<comment type="caution">
    <text evidence="1">The sequence shown here is derived from an EMBL/GenBank/DDBJ whole genome shotgun (WGS) entry which is preliminary data.</text>
</comment>
<organism evidence="1 2">
    <name type="scientific">candidate division TA06 bacterium</name>
    <dbReference type="NCBI Taxonomy" id="2250710"/>
    <lineage>
        <taxon>Bacteria</taxon>
        <taxon>Bacteria division TA06</taxon>
    </lineage>
</organism>
<dbReference type="PANTHER" id="PTHR33383:SF1">
    <property type="entry name" value="MEMBRANE PROTEIN INSERTION EFFICIENCY FACTOR-RELATED"/>
    <property type="match status" value="1"/>
</dbReference>
<dbReference type="PANTHER" id="PTHR33383">
    <property type="entry name" value="MEMBRANE PROTEIN INSERTION EFFICIENCY FACTOR-RELATED"/>
    <property type="match status" value="1"/>
</dbReference>
<dbReference type="SMART" id="SM01234">
    <property type="entry name" value="Haemolytic"/>
    <property type="match status" value="1"/>
</dbReference>
<gene>
    <name evidence="1" type="ORF">DRP43_03785</name>
</gene>
<dbReference type="NCBIfam" id="TIGR00278">
    <property type="entry name" value="membrane protein insertion efficiency factor YidD"/>
    <property type="match status" value="1"/>
</dbReference>
<evidence type="ECO:0008006" key="3">
    <source>
        <dbReference type="Google" id="ProtNLM"/>
    </source>
</evidence>
<dbReference type="AlphaFoldDB" id="A0A660SH58"/>
<reference evidence="1 2" key="1">
    <citation type="submission" date="2018-06" db="EMBL/GenBank/DDBJ databases">
        <title>Extensive metabolic versatility and redundancy in microbially diverse, dynamic hydrothermal sediments.</title>
        <authorList>
            <person name="Dombrowski N."/>
            <person name="Teske A."/>
            <person name="Baker B.J."/>
        </authorList>
    </citation>
    <scope>NUCLEOTIDE SEQUENCE [LARGE SCALE GENOMIC DNA]</scope>
    <source>
        <strain evidence="1">B10_G13</strain>
    </source>
</reference>
<accession>A0A660SH58</accession>
<name>A0A660SH58_UNCT6</name>
<dbReference type="InterPro" id="IPR002696">
    <property type="entry name" value="Membr_insert_effic_factor_YidD"/>
</dbReference>
<protein>
    <recommendedName>
        <fullName evidence="3">Membrane protein insertion efficiency factor YidD</fullName>
    </recommendedName>
</protein>
<proteinExistence type="predicted"/>
<dbReference type="Pfam" id="PF01809">
    <property type="entry name" value="YidD"/>
    <property type="match status" value="1"/>
</dbReference>
<dbReference type="Proteomes" id="UP000271125">
    <property type="component" value="Unassembled WGS sequence"/>
</dbReference>
<evidence type="ECO:0000313" key="1">
    <source>
        <dbReference type="EMBL" id="RKX70037.1"/>
    </source>
</evidence>
<evidence type="ECO:0000313" key="2">
    <source>
        <dbReference type="Proteomes" id="UP000271125"/>
    </source>
</evidence>
<dbReference type="EMBL" id="QNBD01000156">
    <property type="protein sequence ID" value="RKX70037.1"/>
    <property type="molecule type" value="Genomic_DNA"/>
</dbReference>